<dbReference type="InterPro" id="IPR011330">
    <property type="entry name" value="Glyco_hydro/deAcase_b/a-brl"/>
</dbReference>
<keyword evidence="1" id="KW-0067">ATP-binding</keyword>
<comment type="catalytic activity">
    <reaction evidence="1">
        <text>5-oxo-L-proline + ATP + 2 H2O = L-glutamate + ADP + phosphate + H(+)</text>
        <dbReference type="Rhea" id="RHEA:10348"/>
        <dbReference type="ChEBI" id="CHEBI:15377"/>
        <dbReference type="ChEBI" id="CHEBI:15378"/>
        <dbReference type="ChEBI" id="CHEBI:29985"/>
        <dbReference type="ChEBI" id="CHEBI:30616"/>
        <dbReference type="ChEBI" id="CHEBI:43474"/>
        <dbReference type="ChEBI" id="CHEBI:58402"/>
        <dbReference type="ChEBI" id="CHEBI:456216"/>
        <dbReference type="EC" id="3.5.2.9"/>
    </reaction>
</comment>
<name>A0A941EBP4_9ACTN</name>
<dbReference type="NCBIfam" id="NF003814">
    <property type="entry name" value="PRK05406.1-3"/>
    <property type="match status" value="1"/>
</dbReference>
<dbReference type="AlphaFoldDB" id="A0A941EBP4"/>
<dbReference type="GO" id="GO:0005524">
    <property type="term" value="F:ATP binding"/>
    <property type="evidence" value="ECO:0007669"/>
    <property type="project" value="UniProtKB-UniRule"/>
</dbReference>
<dbReference type="Gene3D" id="3.20.20.370">
    <property type="entry name" value="Glycoside hydrolase/deacetylase"/>
    <property type="match status" value="1"/>
</dbReference>
<protein>
    <recommendedName>
        <fullName evidence="1">5-oxoprolinase subunit A</fullName>
        <shortName evidence="1">5-OPase subunit A</shortName>
        <ecNumber evidence="1">3.5.2.9</ecNumber>
    </recommendedName>
    <alternativeName>
        <fullName evidence="1">5-oxoprolinase (ATP-hydrolyzing) subunit A</fullName>
    </alternativeName>
</protein>
<sequence length="255" mass="26598">MDLNCDLGEGFGAWTMGDDEALLSVATSANIACGFHGGDPNTMRRTCDLAVENGVAIGAHVGYRDLAGFGRRRIEIAPQDLVNDIVYQIGALDGFARMAGGRVSYVKPHGALYNTVAAEPEYARALAEAVLRFDAELHVVGLAGSPGLHDVAEAGLNTVAEAFADRAYTAEGHLVPRSVEGSVLHDADEIAARCTALARSGGIESIDGVKVRVEAQTICVHGDTPGAVAIARRVRETLLAEGITLAPFAFADGAL</sequence>
<comment type="caution">
    <text evidence="2">The sequence shown here is derived from an EMBL/GenBank/DDBJ whole genome shotgun (WGS) entry which is preliminary data.</text>
</comment>
<dbReference type="NCBIfam" id="NF003816">
    <property type="entry name" value="PRK05406.1-5"/>
    <property type="match status" value="1"/>
</dbReference>
<dbReference type="EMBL" id="JAGSOH010000102">
    <property type="protein sequence ID" value="MBR7829835.1"/>
    <property type="molecule type" value="Genomic_DNA"/>
</dbReference>
<comment type="similarity">
    <text evidence="1">Belongs to the LamB/PxpA family.</text>
</comment>
<evidence type="ECO:0000313" key="2">
    <source>
        <dbReference type="EMBL" id="MBR7829835.1"/>
    </source>
</evidence>
<dbReference type="PANTHER" id="PTHR30292">
    <property type="entry name" value="UNCHARACTERIZED PROTEIN YBGL-RELATED"/>
    <property type="match status" value="1"/>
</dbReference>
<dbReference type="CDD" id="cd10787">
    <property type="entry name" value="LamB_YcsF_like"/>
    <property type="match status" value="1"/>
</dbReference>
<keyword evidence="1" id="KW-0547">Nucleotide-binding</keyword>
<dbReference type="SUPFAM" id="SSF88713">
    <property type="entry name" value="Glycoside hydrolase/deacetylase"/>
    <property type="match status" value="1"/>
</dbReference>
<dbReference type="HAMAP" id="MF_00691">
    <property type="entry name" value="PxpA"/>
    <property type="match status" value="1"/>
</dbReference>
<reference evidence="2" key="1">
    <citation type="submission" date="2021-04" db="EMBL/GenBank/DDBJ databases">
        <title>Genome based classification of Actinospica acidithermotolerans sp. nov., an actinobacterium isolated from an Indonesian hot spring.</title>
        <authorList>
            <person name="Kusuma A.B."/>
            <person name="Putra K.E."/>
            <person name="Nafisah S."/>
            <person name="Loh J."/>
            <person name="Nouioui I."/>
            <person name="Goodfellow M."/>
        </authorList>
    </citation>
    <scope>NUCLEOTIDE SEQUENCE</scope>
    <source>
        <strain evidence="2">MGRD01-02</strain>
    </source>
</reference>
<dbReference type="Pfam" id="PF03746">
    <property type="entry name" value="LamB_YcsF"/>
    <property type="match status" value="1"/>
</dbReference>
<accession>A0A941EBP4</accession>
<dbReference type="GO" id="GO:0017168">
    <property type="term" value="F:5-oxoprolinase (ATP-hydrolyzing) activity"/>
    <property type="evidence" value="ECO:0007669"/>
    <property type="project" value="UniProtKB-UniRule"/>
</dbReference>
<dbReference type="Proteomes" id="UP000676325">
    <property type="component" value="Unassembled WGS sequence"/>
</dbReference>
<evidence type="ECO:0000256" key="1">
    <source>
        <dbReference type="HAMAP-Rule" id="MF_00691"/>
    </source>
</evidence>
<proteinExistence type="inferred from homology"/>
<keyword evidence="1" id="KW-0378">Hydrolase</keyword>
<dbReference type="GO" id="GO:0005975">
    <property type="term" value="P:carbohydrate metabolic process"/>
    <property type="evidence" value="ECO:0007669"/>
    <property type="project" value="InterPro"/>
</dbReference>
<evidence type="ECO:0000313" key="3">
    <source>
        <dbReference type="Proteomes" id="UP000676325"/>
    </source>
</evidence>
<comment type="subunit">
    <text evidence="1">Forms a complex composed of PxpA, PxpB and PxpC.</text>
</comment>
<dbReference type="InterPro" id="IPR005501">
    <property type="entry name" value="LamB/YcsF/PxpA-like"/>
</dbReference>
<dbReference type="EC" id="3.5.2.9" evidence="1"/>
<keyword evidence="3" id="KW-1185">Reference proteome</keyword>
<organism evidence="2 3">
    <name type="scientific">Actinospica acidithermotolerans</name>
    <dbReference type="NCBI Taxonomy" id="2828514"/>
    <lineage>
        <taxon>Bacteria</taxon>
        <taxon>Bacillati</taxon>
        <taxon>Actinomycetota</taxon>
        <taxon>Actinomycetes</taxon>
        <taxon>Catenulisporales</taxon>
        <taxon>Actinospicaceae</taxon>
        <taxon>Actinospica</taxon>
    </lineage>
</organism>
<dbReference type="PANTHER" id="PTHR30292:SF0">
    <property type="entry name" value="5-OXOPROLINASE SUBUNIT A"/>
    <property type="match status" value="1"/>
</dbReference>
<comment type="function">
    <text evidence="1">Catalyzes the cleavage of 5-oxoproline to form L-glutamate coupled to the hydrolysis of ATP to ADP and inorganic phosphate.</text>
</comment>
<gene>
    <name evidence="1" type="primary">pxpA</name>
    <name evidence="2" type="ORF">KDK95_26255</name>
</gene>